<reference evidence="4" key="1">
    <citation type="submission" date="2021-03" db="EMBL/GenBank/DDBJ databases">
        <authorList>
            <person name="Bekaert M."/>
        </authorList>
    </citation>
    <scope>NUCLEOTIDE SEQUENCE</scope>
</reference>
<dbReference type="InterPro" id="IPR002110">
    <property type="entry name" value="Ankyrin_rpt"/>
</dbReference>
<dbReference type="PROSITE" id="PS50297">
    <property type="entry name" value="ANK_REP_REGION"/>
    <property type="match status" value="1"/>
</dbReference>
<dbReference type="PANTHER" id="PTHR24186:SF38">
    <property type="entry name" value="ANKYRIN REPEAT FAMILY PROTEIN"/>
    <property type="match status" value="1"/>
</dbReference>
<dbReference type="PROSITE" id="PS50088">
    <property type="entry name" value="ANK_REPEAT"/>
    <property type="match status" value="1"/>
</dbReference>
<dbReference type="SMART" id="SM00248">
    <property type="entry name" value="ANK"/>
    <property type="match status" value="2"/>
</dbReference>
<organism evidence="4 5">
    <name type="scientific">Mytilus edulis</name>
    <name type="common">Blue mussel</name>
    <dbReference type="NCBI Taxonomy" id="6550"/>
    <lineage>
        <taxon>Eukaryota</taxon>
        <taxon>Metazoa</taxon>
        <taxon>Spiralia</taxon>
        <taxon>Lophotrochozoa</taxon>
        <taxon>Mollusca</taxon>
        <taxon>Bivalvia</taxon>
        <taxon>Autobranchia</taxon>
        <taxon>Pteriomorphia</taxon>
        <taxon>Mytilida</taxon>
        <taxon>Mytiloidea</taxon>
        <taxon>Mytilidae</taxon>
        <taxon>Mytilinae</taxon>
        <taxon>Mytilus</taxon>
    </lineage>
</organism>
<dbReference type="PANTHER" id="PTHR24186">
    <property type="entry name" value="PROTEIN PHOSPHATASE 1 REGULATORY SUBUNIT"/>
    <property type="match status" value="1"/>
</dbReference>
<proteinExistence type="predicted"/>
<dbReference type="InterPro" id="IPR036770">
    <property type="entry name" value="Ankyrin_rpt-contain_sf"/>
</dbReference>
<name>A0A8S3T6A4_MYTED</name>
<dbReference type="GO" id="GO:0005886">
    <property type="term" value="C:plasma membrane"/>
    <property type="evidence" value="ECO:0007669"/>
    <property type="project" value="TreeGrafter"/>
</dbReference>
<comment type="caution">
    <text evidence="4">The sequence shown here is derived from an EMBL/GenBank/DDBJ whole genome shotgun (WGS) entry which is preliminary data.</text>
</comment>
<keyword evidence="5" id="KW-1185">Reference proteome</keyword>
<dbReference type="Gene3D" id="1.25.40.20">
    <property type="entry name" value="Ankyrin repeat-containing domain"/>
    <property type="match status" value="2"/>
</dbReference>
<evidence type="ECO:0000313" key="5">
    <source>
        <dbReference type="Proteomes" id="UP000683360"/>
    </source>
</evidence>
<accession>A0A8S3T6A4</accession>
<keyword evidence="1" id="KW-0677">Repeat</keyword>
<keyword evidence="2 3" id="KW-0040">ANK repeat</keyword>
<sequence>MPPVSQEDAIRIDRVGKDYFSDLLLRVALKNKHDYLRVDDDGRNVLHYAASSGNYWAFLKVLQILKKSEINVMLYCKDKRGYTPLKVAFDALTPRPAFESLKIPLNCSLSDIFSTSCKANLSVILLPHEYFIFTVTEYLSSLTYFTPLDVKDYLTLAINKSRIYPILILKSYTPREFNAIVSTSTEIPTLLAKSDIQIIAEHIFNADNSLRCNNNESPLHQLVLNAMNGQDILPLNSFLTPLFKKFSSQYLDHCYDRDGYNILHRAAMGGNIGTVKLMLEKGMDASFISRNGRNALELCINSSPFLTNGHVPSYYVSGPRFHVLEYVFQSETLNKSVDRTQTIDFDTTSDLLVDKMALKKTVLQKDICNRKILD</sequence>
<evidence type="ECO:0000313" key="4">
    <source>
        <dbReference type="EMBL" id="CAG2226099.1"/>
    </source>
</evidence>
<evidence type="ECO:0000256" key="3">
    <source>
        <dbReference type="PROSITE-ProRule" id="PRU00023"/>
    </source>
</evidence>
<dbReference type="OrthoDB" id="6192527at2759"/>
<protein>
    <submittedName>
        <fullName evidence="4">Uncharacterized protein</fullName>
    </submittedName>
</protein>
<evidence type="ECO:0000256" key="1">
    <source>
        <dbReference type="ARBA" id="ARBA00022737"/>
    </source>
</evidence>
<evidence type="ECO:0000256" key="2">
    <source>
        <dbReference type="ARBA" id="ARBA00023043"/>
    </source>
</evidence>
<gene>
    <name evidence="4" type="ORF">MEDL_39199</name>
</gene>
<dbReference type="Proteomes" id="UP000683360">
    <property type="component" value="Unassembled WGS sequence"/>
</dbReference>
<feature type="repeat" description="ANK" evidence="3">
    <location>
        <begin position="258"/>
        <end position="290"/>
    </location>
</feature>
<dbReference type="SUPFAM" id="SSF48403">
    <property type="entry name" value="Ankyrin repeat"/>
    <property type="match status" value="1"/>
</dbReference>
<dbReference type="EMBL" id="CAJPWZ010001872">
    <property type="protein sequence ID" value="CAG2226099.1"/>
    <property type="molecule type" value="Genomic_DNA"/>
</dbReference>
<dbReference type="Pfam" id="PF13637">
    <property type="entry name" value="Ank_4"/>
    <property type="match status" value="1"/>
</dbReference>
<dbReference type="Pfam" id="PF00023">
    <property type="entry name" value="Ank"/>
    <property type="match status" value="1"/>
</dbReference>
<dbReference type="AlphaFoldDB" id="A0A8S3T6A4"/>